<keyword evidence="3" id="KW-1185">Reference proteome</keyword>
<feature type="compositionally biased region" description="Acidic residues" evidence="1">
    <location>
        <begin position="74"/>
        <end position="84"/>
    </location>
</feature>
<evidence type="ECO:0000313" key="2">
    <source>
        <dbReference type="EMBL" id="KAG6303397.1"/>
    </source>
</evidence>
<gene>
    <name evidence="2" type="ORF">E4U09_000112</name>
</gene>
<feature type="region of interest" description="Disordered" evidence="1">
    <location>
        <begin position="1"/>
        <end position="22"/>
    </location>
</feature>
<dbReference type="Proteomes" id="UP000707071">
    <property type="component" value="Unassembled WGS sequence"/>
</dbReference>
<comment type="caution">
    <text evidence="2">The sequence shown here is derived from an EMBL/GenBank/DDBJ whole genome shotgun (WGS) entry which is preliminary data.</text>
</comment>
<feature type="compositionally biased region" description="Low complexity" evidence="1">
    <location>
        <begin position="62"/>
        <end position="73"/>
    </location>
</feature>
<dbReference type="AlphaFoldDB" id="A0A9P7QNT7"/>
<protein>
    <submittedName>
        <fullName evidence="2">Uncharacterized protein</fullName>
    </submittedName>
</protein>
<sequence length="84" mass="8930">MPTKIKHPTNIEIFDGTSHPSARRHVRTGITITITIPAIVSGARNFGDDSEMMEEPSHESSDSPPAAEPMAPEDSGDEDGASEA</sequence>
<evidence type="ECO:0000313" key="3">
    <source>
        <dbReference type="Proteomes" id="UP000707071"/>
    </source>
</evidence>
<name>A0A9P7QNT7_9HYPO</name>
<accession>A0A9P7QNT7</accession>
<proteinExistence type="predicted"/>
<reference evidence="2 3" key="1">
    <citation type="journal article" date="2020" name="bioRxiv">
        <title>Whole genome comparisons of ergot fungi reveals the divergence and evolution of species within the genus Claviceps are the result of varying mechanisms driving genome evolution and host range expansion.</title>
        <authorList>
            <person name="Wyka S.A."/>
            <person name="Mondo S.J."/>
            <person name="Liu M."/>
            <person name="Dettman J."/>
            <person name="Nalam V."/>
            <person name="Broders K.D."/>
        </authorList>
    </citation>
    <scope>NUCLEOTIDE SEQUENCE [LARGE SCALE GENOMIC DNA]</scope>
    <source>
        <strain evidence="2 3">Clav52</strain>
    </source>
</reference>
<dbReference type="EMBL" id="SRRH01000010">
    <property type="protein sequence ID" value="KAG6303397.1"/>
    <property type="molecule type" value="Genomic_DNA"/>
</dbReference>
<feature type="region of interest" description="Disordered" evidence="1">
    <location>
        <begin position="43"/>
        <end position="84"/>
    </location>
</feature>
<organism evidence="2 3">
    <name type="scientific">Claviceps aff. purpurea</name>
    <dbReference type="NCBI Taxonomy" id="1967640"/>
    <lineage>
        <taxon>Eukaryota</taxon>
        <taxon>Fungi</taxon>
        <taxon>Dikarya</taxon>
        <taxon>Ascomycota</taxon>
        <taxon>Pezizomycotina</taxon>
        <taxon>Sordariomycetes</taxon>
        <taxon>Hypocreomycetidae</taxon>
        <taxon>Hypocreales</taxon>
        <taxon>Clavicipitaceae</taxon>
        <taxon>Claviceps</taxon>
    </lineage>
</organism>
<evidence type="ECO:0000256" key="1">
    <source>
        <dbReference type="SAM" id="MobiDB-lite"/>
    </source>
</evidence>